<sequence>MAITSDNFTPRPGFVNKQGCLPDPIELVCVEVPKVFDQCLIKRCLKFKKGPDTFTTDEELRSTPLTEPKMFLGCRDFNIKLLSAEKVPIPGECDFSKLFIDFMISFNADYLDCSGNHCSEFFEVNRSEIISKFYCPDPIAKTSSSAIDPDNNYCDDEIIKLELVADCLDGQFNKDCNCCDVLDITLGFHLIVKCELIVQLLIPAYGYCPVPKPCKKESLKDPCEIFNKHPVPKFYPDQKLKPLFECDCD</sequence>
<dbReference type="Proteomes" id="UP000250223">
    <property type="component" value="Unassembled WGS sequence"/>
</dbReference>
<evidence type="ECO:0000313" key="1">
    <source>
        <dbReference type="EMBL" id="SQB34207.1"/>
    </source>
</evidence>
<evidence type="ECO:0000313" key="2">
    <source>
        <dbReference type="Proteomes" id="UP000250223"/>
    </source>
</evidence>
<dbReference type="RefSeq" id="WP_111921403.1">
    <property type="nucleotide sequence ID" value="NZ_JAHLNT010000032.1"/>
</dbReference>
<name>A0A2X2W488_CLOCO</name>
<organism evidence="1 2">
    <name type="scientific">Clostridium cochlearium</name>
    <dbReference type="NCBI Taxonomy" id="1494"/>
    <lineage>
        <taxon>Bacteria</taxon>
        <taxon>Bacillati</taxon>
        <taxon>Bacillota</taxon>
        <taxon>Clostridia</taxon>
        <taxon>Eubacteriales</taxon>
        <taxon>Clostridiaceae</taxon>
        <taxon>Clostridium</taxon>
    </lineage>
</organism>
<dbReference type="EMBL" id="UAWC01000007">
    <property type="protein sequence ID" value="SQB34207.1"/>
    <property type="molecule type" value="Genomic_DNA"/>
</dbReference>
<protein>
    <submittedName>
        <fullName evidence="1">Uncharacterized protein</fullName>
    </submittedName>
</protein>
<gene>
    <name evidence="1" type="ORF">NCTC13028_01101</name>
</gene>
<reference evidence="1 2" key="1">
    <citation type="submission" date="2018-06" db="EMBL/GenBank/DDBJ databases">
        <authorList>
            <consortium name="Pathogen Informatics"/>
            <person name="Doyle S."/>
        </authorList>
    </citation>
    <scope>NUCLEOTIDE SEQUENCE [LARGE SCALE GENOMIC DNA]</scope>
    <source>
        <strain evidence="1 2">NCTC13028</strain>
    </source>
</reference>
<proteinExistence type="predicted"/>
<accession>A0A2X2W488</accession>
<dbReference type="AlphaFoldDB" id="A0A2X2W488"/>